<comment type="similarity">
    <text evidence="1 7">Belongs to the endoribonuclease YbeY family.</text>
</comment>
<dbReference type="RefSeq" id="WP_026292175.1">
    <property type="nucleotide sequence ID" value="NZ_JQJE01000042.1"/>
</dbReference>
<evidence type="ECO:0000256" key="1">
    <source>
        <dbReference type="ARBA" id="ARBA00010875"/>
    </source>
</evidence>
<evidence type="ECO:0000256" key="7">
    <source>
        <dbReference type="HAMAP-Rule" id="MF_00009"/>
    </source>
</evidence>
<keyword evidence="5 7" id="KW-0378">Hydrolase</keyword>
<proteinExistence type="inferred from homology"/>
<dbReference type="PANTHER" id="PTHR46986:SF1">
    <property type="entry name" value="ENDORIBONUCLEASE YBEY, CHLOROPLASTIC"/>
    <property type="match status" value="1"/>
</dbReference>
<protein>
    <recommendedName>
        <fullName evidence="7">Endoribonuclease YbeY</fullName>
        <ecNumber evidence="7">3.1.-.-</ecNumber>
    </recommendedName>
</protein>
<dbReference type="HAMAP" id="MF_00009">
    <property type="entry name" value="Endoribonucl_YbeY"/>
    <property type="match status" value="1"/>
</dbReference>
<evidence type="ECO:0000256" key="6">
    <source>
        <dbReference type="ARBA" id="ARBA00022833"/>
    </source>
</evidence>
<organism evidence="8 9">
    <name type="scientific">Porphyromonas gulae</name>
    <dbReference type="NCBI Taxonomy" id="111105"/>
    <lineage>
        <taxon>Bacteria</taxon>
        <taxon>Pseudomonadati</taxon>
        <taxon>Bacteroidota</taxon>
        <taxon>Bacteroidia</taxon>
        <taxon>Bacteroidales</taxon>
        <taxon>Porphyromonadaceae</taxon>
        <taxon>Porphyromonas</taxon>
    </lineage>
</organism>
<gene>
    <name evidence="7" type="primary">ybeY</name>
    <name evidence="8" type="ORF">HR15_10140</name>
</gene>
<dbReference type="Pfam" id="PF02130">
    <property type="entry name" value="YbeY"/>
    <property type="match status" value="1"/>
</dbReference>
<dbReference type="NCBIfam" id="TIGR00043">
    <property type="entry name" value="rRNA maturation RNase YbeY"/>
    <property type="match status" value="1"/>
</dbReference>
<sequence>MAKINFYAEGVSLPRIRRRIVGKWIAEVCSRYGKMVGEISYLFCNDEYILKANQEFLDHDYYTDIITFDSCEADTVNGDLLISLDTVRSNAHALGLRYEEELHRVIIHGILHLCGLKDKSKKDETQMRAAEEEALVILREVIGSELSLLHT</sequence>
<feature type="binding site" evidence="7">
    <location>
        <position position="112"/>
    </location>
    <ligand>
        <name>Zn(2+)</name>
        <dbReference type="ChEBI" id="CHEBI:29105"/>
        <note>catalytic</note>
    </ligand>
</feature>
<keyword evidence="9" id="KW-1185">Reference proteome</keyword>
<reference evidence="8 9" key="1">
    <citation type="submission" date="2014-08" db="EMBL/GenBank/DDBJ databases">
        <title>Porphyromonas gulae strain:COT-052_OH3439 Genome sequencing.</title>
        <authorList>
            <person name="Wallis C."/>
            <person name="Deusch O."/>
            <person name="O'Flynn C."/>
            <person name="Davis I."/>
            <person name="Jospin G."/>
            <person name="Darling A.E."/>
            <person name="Coil D.A."/>
            <person name="Alexiev A."/>
            <person name="Horsfall A."/>
            <person name="Kirkwood N."/>
            <person name="Harris S."/>
            <person name="Eisen J.A."/>
        </authorList>
    </citation>
    <scope>NUCLEOTIDE SEQUENCE [LARGE SCALE GENOMIC DNA]</scope>
    <source>
        <strain evidence="9">COT-052 OH3439</strain>
    </source>
</reference>
<dbReference type="AlphaFoldDB" id="A0A0A2EK45"/>
<keyword evidence="4 7" id="KW-0255">Endonuclease</keyword>
<dbReference type="InterPro" id="IPR023091">
    <property type="entry name" value="MetalPrtase_cat_dom_sf_prd"/>
</dbReference>
<dbReference type="GO" id="GO:0004222">
    <property type="term" value="F:metalloendopeptidase activity"/>
    <property type="evidence" value="ECO:0007669"/>
    <property type="project" value="InterPro"/>
</dbReference>
<keyword evidence="7" id="KW-0963">Cytoplasm</keyword>
<keyword evidence="2 7" id="KW-0540">Nuclease</keyword>
<dbReference type="EC" id="3.1.-.-" evidence="7"/>
<evidence type="ECO:0000256" key="2">
    <source>
        <dbReference type="ARBA" id="ARBA00022722"/>
    </source>
</evidence>
<dbReference type="InterPro" id="IPR002036">
    <property type="entry name" value="YbeY"/>
</dbReference>
<name>A0A0A2EK45_9PORP</name>
<keyword evidence="3 7" id="KW-0479">Metal-binding</keyword>
<evidence type="ECO:0000256" key="4">
    <source>
        <dbReference type="ARBA" id="ARBA00022759"/>
    </source>
</evidence>
<keyword evidence="6 7" id="KW-0862">Zinc</keyword>
<comment type="cofactor">
    <cofactor evidence="7">
        <name>Zn(2+)</name>
        <dbReference type="ChEBI" id="CHEBI:29105"/>
    </cofactor>
    <text evidence="7">Binds 1 zinc ion.</text>
</comment>
<dbReference type="EMBL" id="JRAK01000134">
    <property type="protein sequence ID" value="KGN85139.1"/>
    <property type="molecule type" value="Genomic_DNA"/>
</dbReference>
<comment type="subcellular location">
    <subcellularLocation>
        <location evidence="7">Cytoplasm</location>
    </subcellularLocation>
</comment>
<dbReference type="Proteomes" id="UP000030146">
    <property type="component" value="Unassembled WGS sequence"/>
</dbReference>
<feature type="binding site" evidence="7">
    <location>
        <position position="118"/>
    </location>
    <ligand>
        <name>Zn(2+)</name>
        <dbReference type="ChEBI" id="CHEBI:29105"/>
        <note>catalytic</note>
    </ligand>
</feature>
<comment type="caution">
    <text evidence="8">The sequence shown here is derived from an EMBL/GenBank/DDBJ whole genome shotgun (WGS) entry which is preliminary data.</text>
</comment>
<dbReference type="GO" id="GO:0006364">
    <property type="term" value="P:rRNA processing"/>
    <property type="evidence" value="ECO:0007669"/>
    <property type="project" value="UniProtKB-UniRule"/>
</dbReference>
<keyword evidence="7" id="KW-0690">Ribosome biogenesis</keyword>
<dbReference type="Gene3D" id="3.40.390.30">
    <property type="entry name" value="Metalloproteases ('zincins'), catalytic domain"/>
    <property type="match status" value="1"/>
</dbReference>
<evidence type="ECO:0000313" key="8">
    <source>
        <dbReference type="EMBL" id="KGN85139.1"/>
    </source>
</evidence>
<dbReference type="GO" id="GO:0005737">
    <property type="term" value="C:cytoplasm"/>
    <property type="evidence" value="ECO:0007669"/>
    <property type="project" value="UniProtKB-SubCell"/>
</dbReference>
<keyword evidence="7" id="KW-0698">rRNA processing</keyword>
<evidence type="ECO:0000313" key="9">
    <source>
        <dbReference type="Proteomes" id="UP000030146"/>
    </source>
</evidence>
<dbReference type="SUPFAM" id="SSF55486">
    <property type="entry name" value="Metalloproteases ('zincins'), catalytic domain"/>
    <property type="match status" value="1"/>
</dbReference>
<evidence type="ECO:0000256" key="3">
    <source>
        <dbReference type="ARBA" id="ARBA00022723"/>
    </source>
</evidence>
<feature type="binding site" evidence="7">
    <location>
        <position position="108"/>
    </location>
    <ligand>
        <name>Zn(2+)</name>
        <dbReference type="ChEBI" id="CHEBI:29105"/>
        <note>catalytic</note>
    </ligand>
</feature>
<dbReference type="GO" id="GO:0008270">
    <property type="term" value="F:zinc ion binding"/>
    <property type="evidence" value="ECO:0007669"/>
    <property type="project" value="UniProtKB-UniRule"/>
</dbReference>
<comment type="function">
    <text evidence="7">Single strand-specific metallo-endoribonuclease involved in late-stage 70S ribosome quality control and in maturation of the 3' terminus of the 16S rRNA.</text>
</comment>
<evidence type="ECO:0000256" key="5">
    <source>
        <dbReference type="ARBA" id="ARBA00022801"/>
    </source>
</evidence>
<accession>A0A0A2EK45</accession>
<dbReference type="PANTHER" id="PTHR46986">
    <property type="entry name" value="ENDORIBONUCLEASE YBEY, CHLOROPLASTIC"/>
    <property type="match status" value="1"/>
</dbReference>
<dbReference type="GO" id="GO:0004521">
    <property type="term" value="F:RNA endonuclease activity"/>
    <property type="evidence" value="ECO:0007669"/>
    <property type="project" value="UniProtKB-UniRule"/>
</dbReference>